<dbReference type="Proteomes" id="UP000220251">
    <property type="component" value="Unassembled WGS sequence"/>
</dbReference>
<dbReference type="PANTHER" id="PTHR46018">
    <property type="entry name" value="ZINC PHOSPHODIESTERASE ELAC PROTEIN 1"/>
    <property type="match status" value="1"/>
</dbReference>
<dbReference type="InterPro" id="IPR036866">
    <property type="entry name" value="RibonucZ/Hydroxyglut_hydro"/>
</dbReference>
<feature type="binding site" evidence="8">
    <location>
        <position position="266"/>
    </location>
    <ligand>
        <name>Zn(2+)</name>
        <dbReference type="ChEBI" id="CHEBI:29105"/>
        <label>2</label>
        <note>catalytic</note>
    </ligand>
</feature>
<evidence type="ECO:0000256" key="7">
    <source>
        <dbReference type="ARBA" id="ARBA00022833"/>
    </source>
</evidence>
<proteinExistence type="inferred from homology"/>
<feature type="binding site" evidence="8">
    <location>
        <position position="208"/>
    </location>
    <ligand>
        <name>Zn(2+)</name>
        <dbReference type="ChEBI" id="CHEBI:29105"/>
        <label>2</label>
        <note>catalytic</note>
    </ligand>
</feature>
<evidence type="ECO:0000256" key="1">
    <source>
        <dbReference type="ARBA" id="ARBA00011738"/>
    </source>
</evidence>
<keyword evidence="4 8" id="KW-0479">Metal-binding</keyword>
<protein>
    <recommendedName>
        <fullName evidence="8">Ribonuclease Z</fullName>
        <shortName evidence="8">RNase Z</shortName>
        <ecNumber evidence="8">3.1.26.11</ecNumber>
    </recommendedName>
    <alternativeName>
        <fullName evidence="8">tRNA 3 endonuclease</fullName>
    </alternativeName>
    <alternativeName>
        <fullName evidence="8">tRNase Z</fullName>
    </alternativeName>
</protein>
<evidence type="ECO:0000313" key="11">
    <source>
        <dbReference type="Proteomes" id="UP000220251"/>
    </source>
</evidence>
<dbReference type="EMBL" id="CWGJ01000012">
    <property type="protein sequence ID" value="CRX38564.1"/>
    <property type="molecule type" value="Genomic_DNA"/>
</dbReference>
<feature type="binding site" evidence="8">
    <location>
        <position position="68"/>
    </location>
    <ligand>
        <name>Zn(2+)</name>
        <dbReference type="ChEBI" id="CHEBI:29105"/>
        <label>2</label>
        <note>catalytic</note>
    </ligand>
</feature>
<evidence type="ECO:0000256" key="3">
    <source>
        <dbReference type="ARBA" id="ARBA00022722"/>
    </source>
</evidence>
<dbReference type="CDD" id="cd07717">
    <property type="entry name" value="RNaseZ_ZiPD-like_MBL-fold"/>
    <property type="match status" value="1"/>
</dbReference>
<keyword evidence="2 8" id="KW-0819">tRNA processing</keyword>
<dbReference type="EC" id="3.1.26.11" evidence="8"/>
<dbReference type="NCBIfam" id="NF000804">
    <property type="entry name" value="PRK00055.2-1"/>
    <property type="match status" value="1"/>
</dbReference>
<evidence type="ECO:0000256" key="2">
    <source>
        <dbReference type="ARBA" id="ARBA00022694"/>
    </source>
</evidence>
<feature type="binding site" evidence="8">
    <location>
        <position position="141"/>
    </location>
    <ligand>
        <name>Zn(2+)</name>
        <dbReference type="ChEBI" id="CHEBI:29105"/>
        <label>1</label>
        <note>catalytic</note>
    </ligand>
</feature>
<keyword evidence="5 8" id="KW-0255">Endonuclease</keyword>
<evidence type="ECO:0000256" key="6">
    <source>
        <dbReference type="ARBA" id="ARBA00022801"/>
    </source>
</evidence>
<feature type="domain" description="Metallo-beta-lactamase" evidence="9">
    <location>
        <begin position="24"/>
        <end position="121"/>
    </location>
</feature>
<comment type="cofactor">
    <cofactor evidence="8">
        <name>Zn(2+)</name>
        <dbReference type="ChEBI" id="CHEBI:29105"/>
    </cofactor>
    <text evidence="8">Binds 2 Zn(2+) ions.</text>
</comment>
<evidence type="ECO:0000256" key="4">
    <source>
        <dbReference type="ARBA" id="ARBA00022723"/>
    </source>
</evidence>
<evidence type="ECO:0000256" key="5">
    <source>
        <dbReference type="ARBA" id="ARBA00022759"/>
    </source>
</evidence>
<keyword evidence="3 8" id="KW-0540">Nuclease</keyword>
<dbReference type="PANTHER" id="PTHR46018:SF2">
    <property type="entry name" value="ZINC PHOSPHODIESTERASE ELAC PROTEIN 1"/>
    <property type="match status" value="1"/>
</dbReference>
<gene>
    <name evidence="8 10" type="primary">rnz</name>
    <name evidence="10" type="ORF">ELAC_1223</name>
</gene>
<dbReference type="InterPro" id="IPR013471">
    <property type="entry name" value="RNase_Z/BN"/>
</dbReference>
<evidence type="ECO:0000256" key="8">
    <source>
        <dbReference type="HAMAP-Rule" id="MF_01818"/>
    </source>
</evidence>
<feature type="active site" description="Proton acceptor" evidence="8">
    <location>
        <position position="67"/>
    </location>
</feature>
<dbReference type="NCBIfam" id="NF000801">
    <property type="entry name" value="PRK00055.1-3"/>
    <property type="match status" value="1"/>
</dbReference>
<comment type="similarity">
    <text evidence="8">Belongs to the RNase Z family.</text>
</comment>
<dbReference type="GO" id="GO:0042781">
    <property type="term" value="F:3'-tRNA processing endoribonuclease activity"/>
    <property type="evidence" value="ECO:0007669"/>
    <property type="project" value="UniProtKB-UniRule"/>
</dbReference>
<dbReference type="Gene3D" id="3.60.15.10">
    <property type="entry name" value="Ribonuclease Z/Hydroxyacylglutathione hydrolase-like"/>
    <property type="match status" value="1"/>
</dbReference>
<reference evidence="11" key="1">
    <citation type="submission" date="2015-06" db="EMBL/GenBank/DDBJ databases">
        <authorList>
            <person name="Bertelli C."/>
        </authorList>
    </citation>
    <scope>NUCLEOTIDE SEQUENCE [LARGE SCALE GENOMIC DNA]</scope>
    <source>
        <strain evidence="11">CRIB-30</strain>
    </source>
</reference>
<keyword evidence="11" id="KW-1185">Reference proteome</keyword>
<dbReference type="HAMAP" id="MF_01818">
    <property type="entry name" value="RNase_Z_BN"/>
    <property type="match status" value="1"/>
</dbReference>
<dbReference type="RefSeq" id="WP_098038421.1">
    <property type="nucleotide sequence ID" value="NZ_CWGJ01000012.1"/>
</dbReference>
<feature type="binding site" evidence="8">
    <location>
        <position position="208"/>
    </location>
    <ligand>
        <name>Zn(2+)</name>
        <dbReference type="ChEBI" id="CHEBI:29105"/>
        <label>1</label>
        <note>catalytic</note>
    </ligand>
</feature>
<dbReference type="Pfam" id="PF00753">
    <property type="entry name" value="Lactamase_B"/>
    <property type="match status" value="1"/>
</dbReference>
<feature type="binding site" evidence="8">
    <location>
        <position position="65"/>
    </location>
    <ligand>
        <name>Zn(2+)</name>
        <dbReference type="ChEBI" id="CHEBI:29105"/>
        <label>1</label>
        <note>catalytic</note>
    </ligand>
</feature>
<keyword evidence="7 8" id="KW-0862">Zinc</keyword>
<dbReference type="NCBIfam" id="TIGR02651">
    <property type="entry name" value="RNase_Z"/>
    <property type="match status" value="1"/>
</dbReference>
<feature type="binding site" evidence="8">
    <location>
        <position position="67"/>
    </location>
    <ligand>
        <name>Zn(2+)</name>
        <dbReference type="ChEBI" id="CHEBI:29105"/>
        <label>2</label>
        <note>catalytic</note>
    </ligand>
</feature>
<comment type="subunit">
    <text evidence="1 8">Homodimer.</text>
</comment>
<accession>A0A0H5DS55</accession>
<dbReference type="OrthoDB" id="9800940at2"/>
<name>A0A0H5DS55_9BACT</name>
<feature type="binding site" evidence="8">
    <location>
        <position position="63"/>
    </location>
    <ligand>
        <name>Zn(2+)</name>
        <dbReference type="ChEBI" id="CHEBI:29105"/>
        <label>1</label>
        <note>catalytic</note>
    </ligand>
</feature>
<dbReference type="GO" id="GO:0008270">
    <property type="term" value="F:zinc ion binding"/>
    <property type="evidence" value="ECO:0007669"/>
    <property type="project" value="UniProtKB-UniRule"/>
</dbReference>
<evidence type="ECO:0000259" key="9">
    <source>
        <dbReference type="Pfam" id="PF00753"/>
    </source>
</evidence>
<sequence length="310" mass="35242">MSVRDLVILGTSSQQPTRFRNHGAYLIRWNDEGFLFDPGEGTQRQFIFANIAPPVVTRIFVSHFHGDHCLGLGSILMRLNLDQVTHPIHCYYPASGKKFFDRLRYGTIYHEHIHVVEHPVYKEGIVEEGDNFSIEAVFLDHGVDNIGWRITEKDQRKFDNAKLKGFGIQGPLVRKLIEEGSIDADGRKVNIDEVSWIRKGDSIAVVIDTKMCAEAIEISKDALILLCESTYLETERDLAERNNHLTAKQAAEIAKKANVKKLVLTHYSARYLDEKVFETEAREVFPNTVAAKDMMYIPFPKNPPEKKSGS</sequence>
<comment type="catalytic activity">
    <reaction evidence="8">
        <text>Endonucleolytic cleavage of RNA, removing extra 3' nucleotides from tRNA precursor, generating 3' termini of tRNAs. A 3'-hydroxy group is left at the tRNA terminus and a 5'-phosphoryl group is left at the trailer molecule.</text>
        <dbReference type="EC" id="3.1.26.11"/>
    </reaction>
</comment>
<organism evidence="10 11">
    <name type="scientific">Estrella lausannensis</name>
    <dbReference type="NCBI Taxonomy" id="483423"/>
    <lineage>
        <taxon>Bacteria</taxon>
        <taxon>Pseudomonadati</taxon>
        <taxon>Chlamydiota</taxon>
        <taxon>Chlamydiia</taxon>
        <taxon>Parachlamydiales</taxon>
        <taxon>Candidatus Criblamydiaceae</taxon>
        <taxon>Estrella</taxon>
    </lineage>
</organism>
<dbReference type="AlphaFoldDB" id="A0A0H5DS55"/>
<keyword evidence="6 8" id="KW-0378">Hydrolase</keyword>
<dbReference type="SUPFAM" id="SSF56281">
    <property type="entry name" value="Metallo-hydrolase/oxidoreductase"/>
    <property type="match status" value="1"/>
</dbReference>
<evidence type="ECO:0000313" key="10">
    <source>
        <dbReference type="EMBL" id="CRX38564.1"/>
    </source>
</evidence>
<dbReference type="InterPro" id="IPR001279">
    <property type="entry name" value="Metallo-B-lactamas"/>
</dbReference>
<comment type="function">
    <text evidence="8">Zinc phosphodiesterase, which displays some tRNA 3'-processing endonuclease activity. Probably involved in tRNA maturation, by removing a 3'-trailer from precursor tRNA.</text>
</comment>